<sequence length="214" mass="24040">MKQKMVIKLQMDCDKCRNKALKTAAEVKGVTSVSLEGDDKDRISVTGDNVDTVCLANQLKKKFSCVTILSIEEVKKKTEEEKKKEEDKKKEEEKKKMMEACRDVLFGCNKCHNSSCNGKCSKCTICESTKCDGKHCVTICFNCENPKSNCACKSNCSNCDNHKCDGCKPKPPSQQCPQWCTCPKCYAPYQPCYNPCPPNYMVCYDPNPEPCSIM</sequence>
<dbReference type="Proteomes" id="UP001177021">
    <property type="component" value="Unassembled WGS sequence"/>
</dbReference>
<comment type="caution">
    <text evidence="1">The sequence shown here is derived from an EMBL/GenBank/DDBJ whole genome shotgun (WGS) entry which is preliminary data.</text>
</comment>
<reference evidence="1" key="1">
    <citation type="submission" date="2023-10" db="EMBL/GenBank/DDBJ databases">
        <authorList>
            <person name="Rodriguez Cubillos JULIANA M."/>
            <person name="De Vega J."/>
        </authorList>
    </citation>
    <scope>NUCLEOTIDE SEQUENCE</scope>
</reference>
<evidence type="ECO:0000313" key="2">
    <source>
        <dbReference type="Proteomes" id="UP001177021"/>
    </source>
</evidence>
<gene>
    <name evidence="1" type="ORF">MILVUS5_LOCUS7498</name>
</gene>
<organism evidence="1 2">
    <name type="scientific">Trifolium pratense</name>
    <name type="common">Red clover</name>
    <dbReference type="NCBI Taxonomy" id="57577"/>
    <lineage>
        <taxon>Eukaryota</taxon>
        <taxon>Viridiplantae</taxon>
        <taxon>Streptophyta</taxon>
        <taxon>Embryophyta</taxon>
        <taxon>Tracheophyta</taxon>
        <taxon>Spermatophyta</taxon>
        <taxon>Magnoliopsida</taxon>
        <taxon>eudicotyledons</taxon>
        <taxon>Gunneridae</taxon>
        <taxon>Pentapetalae</taxon>
        <taxon>rosids</taxon>
        <taxon>fabids</taxon>
        <taxon>Fabales</taxon>
        <taxon>Fabaceae</taxon>
        <taxon>Papilionoideae</taxon>
        <taxon>50 kb inversion clade</taxon>
        <taxon>NPAAA clade</taxon>
        <taxon>Hologalegina</taxon>
        <taxon>IRL clade</taxon>
        <taxon>Trifolieae</taxon>
        <taxon>Trifolium</taxon>
    </lineage>
</organism>
<accession>A0ACB0IWY4</accession>
<proteinExistence type="predicted"/>
<protein>
    <submittedName>
        <fullName evidence="1">Uncharacterized protein</fullName>
    </submittedName>
</protein>
<name>A0ACB0IWY4_TRIPR</name>
<evidence type="ECO:0000313" key="1">
    <source>
        <dbReference type="EMBL" id="CAJ2637101.1"/>
    </source>
</evidence>
<dbReference type="EMBL" id="CASHSV030000013">
    <property type="protein sequence ID" value="CAJ2637101.1"/>
    <property type="molecule type" value="Genomic_DNA"/>
</dbReference>
<keyword evidence="2" id="KW-1185">Reference proteome</keyword>